<proteinExistence type="predicted"/>
<organism evidence="1 2">
    <name type="scientific">Neomoorella glycerini</name>
    <dbReference type="NCBI Taxonomy" id="55779"/>
    <lineage>
        <taxon>Bacteria</taxon>
        <taxon>Bacillati</taxon>
        <taxon>Bacillota</taxon>
        <taxon>Clostridia</taxon>
        <taxon>Neomoorellales</taxon>
        <taxon>Neomoorellaceae</taxon>
        <taxon>Neomoorella</taxon>
    </lineage>
</organism>
<evidence type="ECO:0000313" key="2">
    <source>
        <dbReference type="Proteomes" id="UP000425916"/>
    </source>
</evidence>
<dbReference type="Proteomes" id="UP000425916">
    <property type="component" value="Chromosome"/>
</dbReference>
<evidence type="ECO:0000313" key="1">
    <source>
        <dbReference type="EMBL" id="QGP90788.1"/>
    </source>
</evidence>
<reference evidence="1 2" key="1">
    <citation type="submission" date="2019-11" db="EMBL/GenBank/DDBJ databases">
        <title>Genome sequence of Moorella glycerini DSM11254.</title>
        <authorList>
            <person name="Poehlein A."/>
            <person name="Boeer T."/>
            <person name="Daniel R."/>
        </authorList>
    </citation>
    <scope>NUCLEOTIDE SEQUENCE [LARGE SCALE GENOMIC DNA]</scope>
    <source>
        <strain evidence="1 2">DSM 11254</strain>
    </source>
</reference>
<evidence type="ECO:0008006" key="3">
    <source>
        <dbReference type="Google" id="ProtNLM"/>
    </source>
</evidence>
<dbReference type="InterPro" id="IPR024208">
    <property type="entry name" value="DUF3842"/>
</dbReference>
<sequence length="153" mass="15945">MHFITRSGLYLRIAVVDGQGGGIGRHITARLREELPPEVEILALGTNAAATVAMLKAGANEGATGERAIIYNAPRVDAITGSVAILIADAMLGELTPAMAAAIAASPARKFLLPLNKAGVEIIGVVAEPLPHLIDALARRLKAFYEGGTRKDV</sequence>
<dbReference type="EMBL" id="CP046244">
    <property type="protein sequence ID" value="QGP90788.1"/>
    <property type="molecule type" value="Genomic_DNA"/>
</dbReference>
<dbReference type="AlphaFoldDB" id="A0A6I5ZLT1"/>
<dbReference type="Pfam" id="PF12953">
    <property type="entry name" value="DUF3842"/>
    <property type="match status" value="1"/>
</dbReference>
<accession>A0A6I5ZLT1</accession>
<protein>
    <recommendedName>
        <fullName evidence="3">DUF3842 family protein</fullName>
    </recommendedName>
</protein>
<keyword evidence="2" id="KW-1185">Reference proteome</keyword>
<gene>
    <name evidence="1" type="ORF">MGLY_00990</name>
</gene>
<name>A0A6I5ZLT1_9FIRM</name>